<dbReference type="PANTHER" id="PTHR20883:SF52">
    <property type="entry name" value="ALPHA-KETOGLUTARATE-DEPENDENT HYPOPHOSPHITE DIOXYGENASE-LIKE GENE A2 [PROVISIONAL]-RELATED"/>
    <property type="match status" value="1"/>
</dbReference>
<comment type="cofactor">
    <cofactor evidence="1">
        <name>Fe cation</name>
        <dbReference type="ChEBI" id="CHEBI:24875"/>
    </cofactor>
</comment>
<protein>
    <submittedName>
        <fullName evidence="3">Phytanoyl-CoA dioxygenase, peroxisomal-like isoform X1</fullName>
    </submittedName>
</protein>
<organism evidence="2 3">
    <name type="scientific">Biomphalaria glabrata</name>
    <name type="common">Bloodfluke planorb</name>
    <name type="synonym">Freshwater snail</name>
    <dbReference type="NCBI Taxonomy" id="6526"/>
    <lineage>
        <taxon>Eukaryota</taxon>
        <taxon>Metazoa</taxon>
        <taxon>Spiralia</taxon>
        <taxon>Lophotrochozoa</taxon>
        <taxon>Mollusca</taxon>
        <taxon>Gastropoda</taxon>
        <taxon>Heterobranchia</taxon>
        <taxon>Euthyneura</taxon>
        <taxon>Panpulmonata</taxon>
        <taxon>Hygrophila</taxon>
        <taxon>Lymnaeoidea</taxon>
        <taxon>Planorbidae</taxon>
        <taxon>Biomphalaria</taxon>
    </lineage>
</organism>
<gene>
    <name evidence="3" type="primary">LOC129926219</name>
</gene>
<keyword evidence="2" id="KW-1185">Reference proteome</keyword>
<dbReference type="Proteomes" id="UP001165740">
    <property type="component" value="Chromosome 5"/>
</dbReference>
<dbReference type="Gene3D" id="2.60.120.620">
    <property type="entry name" value="q2cbj1_9rhob like domain"/>
    <property type="match status" value="1"/>
</dbReference>
<accession>A0A9W3ABS5</accession>
<evidence type="ECO:0000313" key="3">
    <source>
        <dbReference type="RefSeq" id="XP_055884742.1"/>
    </source>
</evidence>
<dbReference type="AlphaFoldDB" id="A0A9W3ABS5"/>
<proteinExistence type="predicted"/>
<sequence>MTALDASKTKKDSATMTSTDNLAQYFDVNGYVSGLDVLSPQEVLEMRANFDKVEKDIGQENATYSLHNKHLTDEWVLRLTSHPNMLKPLKAVLGPNLILLDSRFICKYPVGKDEEKEAFVAWHQDVRYWGVEGDVVSVWLAIDDADVDNACMQVIPGTHKSGLLKHITEAKEGNLLTSNQSIPENLYDVNKAVHCPLKAGQMSLHHGLLVHGSGTNRSTRRRCGYVIRYVSTQAKPIVDADRPRSFPATVLVCGVNEPANFEDHAPEWFTWRNM</sequence>
<dbReference type="OMA" id="QDIRYWG"/>
<evidence type="ECO:0000313" key="2">
    <source>
        <dbReference type="Proteomes" id="UP001165740"/>
    </source>
</evidence>
<dbReference type="GeneID" id="129926219"/>
<dbReference type="PANTHER" id="PTHR20883">
    <property type="entry name" value="PHYTANOYL-COA DIOXYGENASE DOMAIN CONTAINING 1"/>
    <property type="match status" value="1"/>
</dbReference>
<dbReference type="Pfam" id="PF05721">
    <property type="entry name" value="PhyH"/>
    <property type="match status" value="1"/>
</dbReference>
<dbReference type="RefSeq" id="XP_055884742.1">
    <property type="nucleotide sequence ID" value="XM_056028767.1"/>
</dbReference>
<evidence type="ECO:0000256" key="1">
    <source>
        <dbReference type="ARBA" id="ARBA00001962"/>
    </source>
</evidence>
<dbReference type="InterPro" id="IPR008775">
    <property type="entry name" value="Phytyl_CoA_dOase-like"/>
</dbReference>
<dbReference type="SUPFAM" id="SSF51197">
    <property type="entry name" value="Clavaminate synthase-like"/>
    <property type="match status" value="1"/>
</dbReference>
<dbReference type="OrthoDB" id="445007at2759"/>
<reference evidence="3" key="1">
    <citation type="submission" date="2025-08" db="UniProtKB">
        <authorList>
            <consortium name="RefSeq"/>
        </authorList>
    </citation>
    <scope>IDENTIFICATION</scope>
</reference>
<name>A0A9W3ABS5_BIOGL</name>